<dbReference type="Proteomes" id="UP000091846">
    <property type="component" value="Unassembled WGS sequence"/>
</dbReference>
<dbReference type="OrthoDB" id="4775040at2"/>
<dbReference type="PANTHER" id="PTHR30136">
    <property type="entry name" value="HELIX-TURN-HELIX TRANSCRIPTIONAL REGULATOR, ICLR FAMILY"/>
    <property type="match status" value="1"/>
</dbReference>
<dbReference type="InterPro" id="IPR050707">
    <property type="entry name" value="HTH_MetabolicPath_Reg"/>
</dbReference>
<evidence type="ECO:0000259" key="5">
    <source>
        <dbReference type="PROSITE" id="PS51078"/>
    </source>
</evidence>
<organism evidence="6 7">
    <name type="scientific">Mycobacterium colombiense</name>
    <dbReference type="NCBI Taxonomy" id="339268"/>
    <lineage>
        <taxon>Bacteria</taxon>
        <taxon>Bacillati</taxon>
        <taxon>Actinomycetota</taxon>
        <taxon>Actinomycetes</taxon>
        <taxon>Mycobacteriales</taxon>
        <taxon>Mycobacteriaceae</taxon>
        <taxon>Mycobacterium</taxon>
        <taxon>Mycobacterium avium complex (MAC)</taxon>
    </lineage>
</organism>
<keyword evidence="1" id="KW-0805">Transcription regulation</keyword>
<keyword evidence="2" id="KW-0238">DNA-binding</keyword>
<evidence type="ECO:0000256" key="3">
    <source>
        <dbReference type="ARBA" id="ARBA00023163"/>
    </source>
</evidence>
<comment type="caution">
    <text evidence="6">The sequence shown here is derived from an EMBL/GenBank/DDBJ whole genome shotgun (WGS) entry which is preliminary data.</text>
</comment>
<dbReference type="InterPro" id="IPR036388">
    <property type="entry name" value="WH-like_DNA-bd_sf"/>
</dbReference>
<gene>
    <name evidence="6" type="ORF">A5708_07110</name>
</gene>
<name>A0A1A2YFW3_9MYCO</name>
<dbReference type="GO" id="GO:0003700">
    <property type="term" value="F:DNA-binding transcription factor activity"/>
    <property type="evidence" value="ECO:0007669"/>
    <property type="project" value="TreeGrafter"/>
</dbReference>
<dbReference type="InterPro" id="IPR029016">
    <property type="entry name" value="GAF-like_dom_sf"/>
</dbReference>
<dbReference type="PROSITE" id="PS51078">
    <property type="entry name" value="ICLR_ED"/>
    <property type="match status" value="1"/>
</dbReference>
<keyword evidence="3" id="KW-0804">Transcription</keyword>
<evidence type="ECO:0000313" key="7">
    <source>
        <dbReference type="Proteomes" id="UP000091846"/>
    </source>
</evidence>
<dbReference type="InterPro" id="IPR036390">
    <property type="entry name" value="WH_DNA-bd_sf"/>
</dbReference>
<dbReference type="SUPFAM" id="SSF46785">
    <property type="entry name" value="Winged helix' DNA-binding domain"/>
    <property type="match status" value="1"/>
</dbReference>
<dbReference type="Pfam" id="PF09339">
    <property type="entry name" value="HTH_IclR"/>
    <property type="match status" value="1"/>
</dbReference>
<evidence type="ECO:0000256" key="2">
    <source>
        <dbReference type="ARBA" id="ARBA00023125"/>
    </source>
</evidence>
<evidence type="ECO:0000256" key="1">
    <source>
        <dbReference type="ARBA" id="ARBA00023015"/>
    </source>
</evidence>
<dbReference type="RefSeq" id="WP_065030492.1">
    <property type="nucleotide sequence ID" value="NZ_LZKI01000162.1"/>
</dbReference>
<dbReference type="GO" id="GO:0003677">
    <property type="term" value="F:DNA binding"/>
    <property type="evidence" value="ECO:0007669"/>
    <property type="project" value="UniProtKB-KW"/>
</dbReference>
<dbReference type="GO" id="GO:0045892">
    <property type="term" value="P:negative regulation of DNA-templated transcription"/>
    <property type="evidence" value="ECO:0007669"/>
    <property type="project" value="TreeGrafter"/>
</dbReference>
<dbReference type="AlphaFoldDB" id="A0A1A2YFW3"/>
<dbReference type="PROSITE" id="PS51077">
    <property type="entry name" value="HTH_ICLR"/>
    <property type="match status" value="1"/>
</dbReference>
<dbReference type="Gene3D" id="1.10.10.10">
    <property type="entry name" value="Winged helix-like DNA-binding domain superfamily/Winged helix DNA-binding domain"/>
    <property type="match status" value="1"/>
</dbReference>
<dbReference type="PANTHER" id="PTHR30136:SF24">
    <property type="entry name" value="HTH-TYPE TRANSCRIPTIONAL REPRESSOR ALLR"/>
    <property type="match status" value="1"/>
</dbReference>
<evidence type="ECO:0000313" key="6">
    <source>
        <dbReference type="EMBL" id="OBI37059.1"/>
    </source>
</evidence>
<dbReference type="EMBL" id="LZKI01000162">
    <property type="protein sequence ID" value="OBI37059.1"/>
    <property type="molecule type" value="Genomic_DNA"/>
</dbReference>
<feature type="domain" description="HTH iclR-type" evidence="4">
    <location>
        <begin position="17"/>
        <end position="80"/>
    </location>
</feature>
<evidence type="ECO:0000259" key="4">
    <source>
        <dbReference type="PROSITE" id="PS51077"/>
    </source>
</evidence>
<protein>
    <submittedName>
        <fullName evidence="6">IclR family transcriptional regulator</fullName>
    </submittedName>
</protein>
<dbReference type="InterPro" id="IPR014757">
    <property type="entry name" value="Tscrpt_reg_IclR_C"/>
</dbReference>
<dbReference type="SMART" id="SM00346">
    <property type="entry name" value="HTH_ICLR"/>
    <property type="match status" value="1"/>
</dbReference>
<feature type="domain" description="IclR-ED" evidence="5">
    <location>
        <begin position="74"/>
        <end position="296"/>
    </location>
</feature>
<reference evidence="6 7" key="1">
    <citation type="submission" date="2016-06" db="EMBL/GenBank/DDBJ databases">
        <authorList>
            <person name="Kjaerup R.B."/>
            <person name="Dalgaard T.S."/>
            <person name="Juul-Madsen H.R."/>
        </authorList>
    </citation>
    <scope>NUCLEOTIDE SEQUENCE [LARGE SCALE GENOMIC DNA]</scope>
    <source>
        <strain evidence="6 7">E1334</strain>
    </source>
</reference>
<proteinExistence type="predicted"/>
<dbReference type="SUPFAM" id="SSF55781">
    <property type="entry name" value="GAF domain-like"/>
    <property type="match status" value="1"/>
</dbReference>
<sequence length="296" mass="31734">MTPQTVEPEDDGRQVPSPPTERVIAVMELLAAEAGRAITLTEIARALHLSRATVHAILASLVAHRWVRRDDRTHGYSWGPAVPALVKAAGGQPFQEALRELHEVTGVQAFVARREAATIAVIDSVGDLITASPARAGFRLPLVAPFGRDFLAWAEDTDRQAWLAGLGTPTNELTQRLSEVLAEVRHRGYVVERLSREYVRVYSALRALSVDGQPDAITARLAGAFADLTLVDFLPGEFSGRKKYPIASVSAPIRDSTGTVVMSVSAAPFCELTATAVAALGEQVKVAAAQIETNLA</sequence>
<dbReference type="InterPro" id="IPR005471">
    <property type="entry name" value="Tscrpt_reg_IclR_N"/>
</dbReference>
<dbReference type="Gene3D" id="3.30.450.40">
    <property type="match status" value="2"/>
</dbReference>
<accession>A0A1A2YFW3</accession>